<dbReference type="InterPro" id="IPR035093">
    <property type="entry name" value="RelE/ParE_toxin_dom_sf"/>
</dbReference>
<accession>K1KTZ0</accession>
<dbReference type="Proteomes" id="UP000004478">
    <property type="component" value="Unassembled WGS sequence"/>
</dbReference>
<dbReference type="Gene3D" id="3.30.2310.20">
    <property type="entry name" value="RelE-like"/>
    <property type="match status" value="1"/>
</dbReference>
<dbReference type="PATRIC" id="fig|1225176.3.peg.3977"/>
<organism evidence="1 2">
    <name type="scientific">Cecembia lonarensis (strain CCUG 58316 / KCTC 22772 / LW9)</name>
    <dbReference type="NCBI Taxonomy" id="1225176"/>
    <lineage>
        <taxon>Bacteria</taxon>
        <taxon>Pseudomonadati</taxon>
        <taxon>Bacteroidota</taxon>
        <taxon>Cytophagia</taxon>
        <taxon>Cytophagales</taxon>
        <taxon>Cyclobacteriaceae</taxon>
        <taxon>Cecembia</taxon>
    </lineage>
</organism>
<dbReference type="AlphaFoldDB" id="K1KTZ0"/>
<reference evidence="1 2" key="1">
    <citation type="journal article" date="2012" name="J. Bacteriol.">
        <title>Draft Genome Sequence of Cecembia lonarensis Strain LW9T, Isolated from Lonar Lake, a Haloalkaline Lake in India.</title>
        <authorList>
            <person name="Shivaji S."/>
            <person name="Ara S."/>
            <person name="Singh A."/>
            <person name="Pinnaka A.K."/>
        </authorList>
    </citation>
    <scope>NUCLEOTIDE SEQUENCE [LARGE SCALE GENOMIC DNA]</scope>
    <source>
        <strain evidence="1 2">LW9</strain>
    </source>
</reference>
<dbReference type="RefSeq" id="WP_009186749.1">
    <property type="nucleotide sequence ID" value="NZ_AMGM01000103.1"/>
</dbReference>
<name>K1KTZ0_CECL9</name>
<gene>
    <name evidence="1" type="ORF">B879_03736</name>
</gene>
<dbReference type="EMBL" id="AMGM01000103">
    <property type="protein sequence ID" value="EKB47655.1"/>
    <property type="molecule type" value="Genomic_DNA"/>
</dbReference>
<evidence type="ECO:0000313" key="2">
    <source>
        <dbReference type="Proteomes" id="UP000004478"/>
    </source>
</evidence>
<comment type="caution">
    <text evidence="1">The sequence shown here is derived from an EMBL/GenBank/DDBJ whole genome shotgun (WGS) entry which is preliminary data.</text>
</comment>
<proteinExistence type="predicted"/>
<keyword evidence="2" id="KW-1185">Reference proteome</keyword>
<evidence type="ECO:0008006" key="3">
    <source>
        <dbReference type="Google" id="ProtNLM"/>
    </source>
</evidence>
<sequence length="95" mass="11394">MKHELIIKEEAKFEVIDAYNFYENAKPGLGDIFLEYLDKCFNRIILNPLHFSIRRAPYREALVEKFPFLVIFELKEGRVIVYSVFNTWRNPLKKP</sequence>
<protein>
    <recommendedName>
        <fullName evidence="3">Plasmid stabilization system protein</fullName>
    </recommendedName>
</protein>
<evidence type="ECO:0000313" key="1">
    <source>
        <dbReference type="EMBL" id="EKB47655.1"/>
    </source>
</evidence>